<dbReference type="AlphaFoldDB" id="A0A846X8Z8"/>
<dbReference type="CDD" id="cd05233">
    <property type="entry name" value="SDR_c"/>
    <property type="match status" value="1"/>
</dbReference>
<keyword evidence="4" id="KW-1185">Reference proteome</keyword>
<keyword evidence="2" id="KW-0560">Oxidoreductase</keyword>
<organism evidence="3 4">
    <name type="scientific">Nocardia speluncae</name>
    <dbReference type="NCBI Taxonomy" id="419477"/>
    <lineage>
        <taxon>Bacteria</taxon>
        <taxon>Bacillati</taxon>
        <taxon>Actinomycetota</taxon>
        <taxon>Actinomycetes</taxon>
        <taxon>Mycobacteriales</taxon>
        <taxon>Nocardiaceae</taxon>
        <taxon>Nocardia</taxon>
    </lineage>
</organism>
<dbReference type="EMBL" id="JAAXOO010000001">
    <property type="protein sequence ID" value="NKY31479.1"/>
    <property type="molecule type" value="Genomic_DNA"/>
</dbReference>
<evidence type="ECO:0000313" key="3">
    <source>
        <dbReference type="EMBL" id="NKY31479.1"/>
    </source>
</evidence>
<dbReference type="Gene3D" id="3.40.50.720">
    <property type="entry name" value="NAD(P)-binding Rossmann-like Domain"/>
    <property type="match status" value="1"/>
</dbReference>
<dbReference type="SUPFAM" id="SSF51735">
    <property type="entry name" value="NAD(P)-binding Rossmann-fold domains"/>
    <property type="match status" value="1"/>
</dbReference>
<dbReference type="PRINTS" id="PR00081">
    <property type="entry name" value="GDHRDH"/>
</dbReference>
<gene>
    <name evidence="3" type="ORF">HGA13_00110</name>
</gene>
<dbReference type="FunFam" id="3.40.50.720:FF:000084">
    <property type="entry name" value="Short-chain dehydrogenase reductase"/>
    <property type="match status" value="1"/>
</dbReference>
<dbReference type="PROSITE" id="PS00061">
    <property type="entry name" value="ADH_SHORT"/>
    <property type="match status" value="1"/>
</dbReference>
<sequence length="252" mass="26121">MNIFGSFDQHVAVVTGAASGIGAASMTLFRQAGATVVGLDLRPGPDIIACDVSDPAAVDAALTEVVDRHGRLDIVHGNAGINIPGRAHSLSDQDYRKVMGVCCDANFYLVRSAVGHMRSNGGVFVFTTSMCGVGATPRSPVYNMAKHALIGLTRSVAVDYGYQGIRAVALVTGPTHTAMVDDLWPEGVLRQSLVDSTATGRLSTPEEQARVAVFAALPGSAYMNGGVVMVDGGATAGWNEMAGRMLTLTAPA</sequence>
<name>A0A846X8Z8_9NOCA</name>
<evidence type="ECO:0000256" key="2">
    <source>
        <dbReference type="ARBA" id="ARBA00023002"/>
    </source>
</evidence>
<comment type="caution">
    <text evidence="3">The sequence shown here is derived from an EMBL/GenBank/DDBJ whole genome shotgun (WGS) entry which is preliminary data.</text>
</comment>
<reference evidence="3 4" key="1">
    <citation type="submission" date="2020-04" db="EMBL/GenBank/DDBJ databases">
        <title>MicrobeNet Type strains.</title>
        <authorList>
            <person name="Nicholson A.C."/>
        </authorList>
    </citation>
    <scope>NUCLEOTIDE SEQUENCE [LARGE SCALE GENOMIC DNA]</scope>
    <source>
        <strain evidence="3 4">DSM 45078</strain>
    </source>
</reference>
<dbReference type="PANTHER" id="PTHR43477">
    <property type="entry name" value="DIHYDROANTICAPSIN 7-DEHYDROGENASE"/>
    <property type="match status" value="1"/>
</dbReference>
<accession>A0A846X8Z8</accession>
<evidence type="ECO:0000256" key="1">
    <source>
        <dbReference type="ARBA" id="ARBA00006484"/>
    </source>
</evidence>
<dbReference type="InterPro" id="IPR036291">
    <property type="entry name" value="NAD(P)-bd_dom_sf"/>
</dbReference>
<proteinExistence type="inferred from homology"/>
<dbReference type="RefSeq" id="WP_068049702.1">
    <property type="nucleotide sequence ID" value="NZ_JAAXOO010000001.1"/>
</dbReference>
<dbReference type="PANTHER" id="PTHR43477:SF1">
    <property type="entry name" value="DIHYDROANTICAPSIN 7-DEHYDROGENASE"/>
    <property type="match status" value="1"/>
</dbReference>
<dbReference type="Proteomes" id="UP000565715">
    <property type="component" value="Unassembled WGS sequence"/>
</dbReference>
<evidence type="ECO:0000313" key="4">
    <source>
        <dbReference type="Proteomes" id="UP000565715"/>
    </source>
</evidence>
<dbReference type="InterPro" id="IPR020904">
    <property type="entry name" value="Sc_DH/Rdtase_CS"/>
</dbReference>
<protein>
    <submittedName>
        <fullName evidence="3">SDR family oxidoreductase</fullName>
    </submittedName>
</protein>
<dbReference type="InterPro" id="IPR051122">
    <property type="entry name" value="SDR_DHRS6-like"/>
</dbReference>
<dbReference type="GO" id="GO:0016491">
    <property type="term" value="F:oxidoreductase activity"/>
    <property type="evidence" value="ECO:0007669"/>
    <property type="project" value="UniProtKB-KW"/>
</dbReference>
<dbReference type="Pfam" id="PF13561">
    <property type="entry name" value="adh_short_C2"/>
    <property type="match status" value="1"/>
</dbReference>
<comment type="similarity">
    <text evidence="1">Belongs to the short-chain dehydrogenases/reductases (SDR) family.</text>
</comment>
<dbReference type="InterPro" id="IPR002347">
    <property type="entry name" value="SDR_fam"/>
</dbReference>